<keyword evidence="11" id="KW-1185">Reference proteome</keyword>
<dbReference type="PANTHER" id="PTHR42770">
    <property type="entry name" value="AMINO ACID TRANSPORTER-RELATED"/>
    <property type="match status" value="1"/>
</dbReference>
<evidence type="ECO:0000313" key="10">
    <source>
        <dbReference type="EMBL" id="SEQ25923.1"/>
    </source>
</evidence>
<dbReference type="EMBL" id="FOEN01000007">
    <property type="protein sequence ID" value="SEQ25923.1"/>
    <property type="molecule type" value="Genomic_DNA"/>
</dbReference>
<dbReference type="RefSeq" id="WP_092572004.1">
    <property type="nucleotide sequence ID" value="NZ_CP149446.1"/>
</dbReference>
<dbReference type="PIRSF" id="PIRSF006060">
    <property type="entry name" value="AA_transporter"/>
    <property type="match status" value="1"/>
</dbReference>
<dbReference type="PANTHER" id="PTHR42770:SF4">
    <property type="entry name" value="ARGININE_ORNITHINE ANTIPORTER-RELATED"/>
    <property type="match status" value="1"/>
</dbReference>
<evidence type="ECO:0000256" key="7">
    <source>
        <dbReference type="ARBA" id="ARBA00022989"/>
    </source>
</evidence>
<gene>
    <name evidence="10" type="ORF">SAMN04488558_10757</name>
</gene>
<evidence type="ECO:0000256" key="6">
    <source>
        <dbReference type="ARBA" id="ARBA00022970"/>
    </source>
</evidence>
<name>A0A1H9EL29_9LACT</name>
<dbReference type="InterPro" id="IPR002293">
    <property type="entry name" value="AA/rel_permease1"/>
</dbReference>
<feature type="transmembrane region" description="Helical" evidence="9">
    <location>
        <begin position="39"/>
        <end position="60"/>
    </location>
</feature>
<evidence type="ECO:0000256" key="1">
    <source>
        <dbReference type="ARBA" id="ARBA00004651"/>
    </source>
</evidence>
<dbReference type="InterPro" id="IPR004754">
    <property type="entry name" value="Amino_acid_antiprt"/>
</dbReference>
<organism evidence="10 11">
    <name type="scientific">Ignavigranum ruoffiae</name>
    <dbReference type="NCBI Taxonomy" id="89093"/>
    <lineage>
        <taxon>Bacteria</taxon>
        <taxon>Bacillati</taxon>
        <taxon>Bacillota</taxon>
        <taxon>Bacilli</taxon>
        <taxon>Lactobacillales</taxon>
        <taxon>Aerococcaceae</taxon>
        <taxon>Ignavigranum</taxon>
    </lineage>
</organism>
<feature type="transmembrane region" description="Helical" evidence="9">
    <location>
        <begin position="445"/>
        <end position="469"/>
    </location>
</feature>
<sequence length="474" mass="51040">METKEKKVGLWGLVALTVTSVVGGGIFNLMSDMAKSAAVGPMIVSLVLSGMGMGIFVLCLENLNNKLPELDAGIYSYAKEGFGDFVGFNSAIGYWLSIVLGNVALGSLALSALGYFIPAFGDGQTIWAVIGASILLWIMHFTILRGSDFASKINGLIMIAKLVPLAIFVVALLIAFNFDMFTADFWGTMNQGFDWGLVGPQIKGAMISAVWVFVGVEGSIVYSARAKDKATVGRSVILSFAIITAIYLLTTVLSFAVMSQGELATLGKPAMAYVLESVVGPWGAALINIGVAISAIGCWFACIMFSGEICFQAAKEGIFPKIFEKENKYKAPVNALLISNGIIQFFFLSLLVNQSAYNFMALLASSTMLVPYFFVSLSQAKLSYKWEGGLSKNVILGIISTIYMGYCINASGIEYILVTTFLFAPCMLFYMLACKQNNKKMFNKYELIGALAILVLTLITIVMVVNGTIDIASM</sequence>
<dbReference type="GO" id="GO:0006865">
    <property type="term" value="P:amino acid transport"/>
    <property type="evidence" value="ECO:0007669"/>
    <property type="project" value="UniProtKB-KW"/>
</dbReference>
<feature type="transmembrane region" description="Helical" evidence="9">
    <location>
        <begin position="278"/>
        <end position="311"/>
    </location>
</feature>
<dbReference type="NCBIfam" id="TIGR00905">
    <property type="entry name" value="2A0302"/>
    <property type="match status" value="1"/>
</dbReference>
<reference evidence="10 11" key="1">
    <citation type="submission" date="2016-10" db="EMBL/GenBank/DDBJ databases">
        <authorList>
            <person name="de Groot N.N."/>
        </authorList>
    </citation>
    <scope>NUCLEOTIDE SEQUENCE [LARGE SCALE GENOMIC DNA]</scope>
    <source>
        <strain evidence="10 11">DSM 15695</strain>
    </source>
</reference>
<keyword evidence="6" id="KW-0029">Amino-acid transport</keyword>
<keyword evidence="5 9" id="KW-0812">Transmembrane</keyword>
<dbReference type="STRING" id="89093.SAMN04488558_10757"/>
<evidence type="ECO:0000256" key="2">
    <source>
        <dbReference type="ARBA" id="ARBA00008220"/>
    </source>
</evidence>
<comment type="similarity">
    <text evidence="2">Belongs to the amino acid-polyamine-organocation (APC) superfamily. Basic amino acid/polyamine antiporter (APA) (TC 2.A.3.2) family.</text>
</comment>
<protein>
    <submittedName>
        <fullName evidence="10">Arginine:ornithine antiporter, APA family</fullName>
    </submittedName>
</protein>
<comment type="subcellular location">
    <subcellularLocation>
        <location evidence="1">Cell membrane</location>
        <topology evidence="1">Multi-pass membrane protein</topology>
    </subcellularLocation>
</comment>
<dbReference type="InterPro" id="IPR050367">
    <property type="entry name" value="APC_superfamily"/>
</dbReference>
<evidence type="ECO:0000256" key="3">
    <source>
        <dbReference type="ARBA" id="ARBA00022448"/>
    </source>
</evidence>
<keyword evidence="8 9" id="KW-0472">Membrane</keyword>
<evidence type="ECO:0000256" key="5">
    <source>
        <dbReference type="ARBA" id="ARBA00022692"/>
    </source>
</evidence>
<feature type="transmembrane region" description="Helical" evidence="9">
    <location>
        <begin position="156"/>
        <end position="176"/>
    </location>
</feature>
<feature type="transmembrane region" description="Helical" evidence="9">
    <location>
        <begin position="331"/>
        <end position="351"/>
    </location>
</feature>
<feature type="transmembrane region" description="Helical" evidence="9">
    <location>
        <begin position="389"/>
        <end position="406"/>
    </location>
</feature>
<dbReference type="GO" id="GO:0005886">
    <property type="term" value="C:plasma membrane"/>
    <property type="evidence" value="ECO:0007669"/>
    <property type="project" value="UniProtKB-SubCell"/>
</dbReference>
<dbReference type="AlphaFoldDB" id="A0A1H9EL29"/>
<proteinExistence type="inferred from homology"/>
<evidence type="ECO:0000256" key="4">
    <source>
        <dbReference type="ARBA" id="ARBA00022475"/>
    </source>
</evidence>
<dbReference type="Gene3D" id="1.20.1740.10">
    <property type="entry name" value="Amino acid/polyamine transporter I"/>
    <property type="match status" value="1"/>
</dbReference>
<keyword evidence="7 9" id="KW-1133">Transmembrane helix</keyword>
<feature type="transmembrane region" description="Helical" evidence="9">
    <location>
        <begin position="357"/>
        <end position="377"/>
    </location>
</feature>
<feature type="transmembrane region" description="Helical" evidence="9">
    <location>
        <begin position="126"/>
        <end position="144"/>
    </location>
</feature>
<keyword evidence="3" id="KW-0813">Transport</keyword>
<dbReference type="OrthoDB" id="9762947at2"/>
<feature type="transmembrane region" description="Helical" evidence="9">
    <location>
        <begin position="412"/>
        <end position="433"/>
    </location>
</feature>
<accession>A0A1H9EL29</accession>
<evidence type="ECO:0000256" key="9">
    <source>
        <dbReference type="SAM" id="Phobius"/>
    </source>
</evidence>
<evidence type="ECO:0000256" key="8">
    <source>
        <dbReference type="ARBA" id="ARBA00023136"/>
    </source>
</evidence>
<dbReference type="Proteomes" id="UP000198833">
    <property type="component" value="Unassembled WGS sequence"/>
</dbReference>
<dbReference type="Pfam" id="PF13520">
    <property type="entry name" value="AA_permease_2"/>
    <property type="match status" value="1"/>
</dbReference>
<dbReference type="GO" id="GO:0022857">
    <property type="term" value="F:transmembrane transporter activity"/>
    <property type="evidence" value="ECO:0007669"/>
    <property type="project" value="InterPro"/>
</dbReference>
<keyword evidence="4" id="KW-1003">Cell membrane</keyword>
<feature type="transmembrane region" description="Helical" evidence="9">
    <location>
        <begin position="236"/>
        <end position="258"/>
    </location>
</feature>
<evidence type="ECO:0000313" key="11">
    <source>
        <dbReference type="Proteomes" id="UP000198833"/>
    </source>
</evidence>
<feature type="transmembrane region" description="Helical" evidence="9">
    <location>
        <begin position="94"/>
        <end position="120"/>
    </location>
</feature>